<evidence type="ECO:0000313" key="3">
    <source>
        <dbReference type="EMBL" id="KIL49780.1"/>
    </source>
</evidence>
<name>A0A0C2RHY2_9BACL</name>
<proteinExistence type="predicted"/>
<dbReference type="PANTHER" id="PTHR30032">
    <property type="entry name" value="N-ACETYLMURAMOYL-L-ALANINE AMIDASE-RELATED"/>
    <property type="match status" value="1"/>
</dbReference>
<sequence length="339" mass="37844">MKKKPLWIVLFSYLLILLCIPAVVLLPQAKKEGASQEMNQPAIEQQNTEKPEDAAITVAVFRVSKQQVEQMELEKYVEGVVASEMPASFEEEALKAQALAARTYITRMMTSGGVSGLEMPADITDTVAHQVYKSDDELKIIWGKDYEWQKKKIKEAVAATKGEILTYEGKPITASFFSTSNGWTENAKDYWEEDVPYLKSVPSEWDEKTSPGFLAEVTIPVNEFEEKLGINLQEGEMGTVTARTPGNRIKTVSIAGETFSGREIREKLQLRSTDFHWKQKGNAVVIQTKGYGHGVGMSQYGANGMAKEGKKYDEILAHYFKGVKIESVEPFISAVIAQR</sequence>
<dbReference type="RefSeq" id="WP_041087009.1">
    <property type="nucleotide sequence ID" value="NZ_JXRP01000009.1"/>
</dbReference>
<evidence type="ECO:0000313" key="4">
    <source>
        <dbReference type="Proteomes" id="UP000031938"/>
    </source>
</evidence>
<dbReference type="GO" id="GO:0030288">
    <property type="term" value="C:outer membrane-bounded periplasmic space"/>
    <property type="evidence" value="ECO:0007669"/>
    <property type="project" value="TreeGrafter"/>
</dbReference>
<dbReference type="NCBIfam" id="TIGR02870">
    <property type="entry name" value="spore_II_D"/>
    <property type="match status" value="1"/>
</dbReference>
<feature type="transmembrane region" description="Helical" evidence="1">
    <location>
        <begin position="6"/>
        <end position="26"/>
    </location>
</feature>
<dbReference type="OrthoDB" id="9794671at2"/>
<dbReference type="STRING" id="889306.KP78_12480"/>
<dbReference type="PANTHER" id="PTHR30032:SF4">
    <property type="entry name" value="AMIDASE ENHANCER"/>
    <property type="match status" value="1"/>
</dbReference>
<dbReference type="EMBL" id="JXRP01000009">
    <property type="protein sequence ID" value="KIL49780.1"/>
    <property type="molecule type" value="Genomic_DNA"/>
</dbReference>
<keyword evidence="4" id="KW-1185">Reference proteome</keyword>
<dbReference type="GO" id="GO:0030435">
    <property type="term" value="P:sporulation resulting in formation of a cellular spore"/>
    <property type="evidence" value="ECO:0007669"/>
    <property type="project" value="InterPro"/>
</dbReference>
<keyword evidence="1" id="KW-1133">Transmembrane helix</keyword>
<evidence type="ECO:0000256" key="1">
    <source>
        <dbReference type="SAM" id="Phobius"/>
    </source>
</evidence>
<gene>
    <name evidence="3" type="ORF">KP78_12480</name>
</gene>
<protein>
    <recommendedName>
        <fullName evidence="2">Sporulation stage II protein D amidase enhancer LytB N-terminal domain-containing protein</fullName>
    </recommendedName>
</protein>
<dbReference type="AlphaFoldDB" id="A0A0C2RHY2"/>
<feature type="domain" description="Sporulation stage II protein D amidase enhancer LytB N-terminal" evidence="2">
    <location>
        <begin position="66"/>
        <end position="167"/>
    </location>
</feature>
<dbReference type="NCBIfam" id="TIGR02669">
    <property type="entry name" value="SpoIID_LytB"/>
    <property type="match status" value="1"/>
</dbReference>
<organism evidence="3 4">
    <name type="scientific">Jeotgalibacillus soli</name>
    <dbReference type="NCBI Taxonomy" id="889306"/>
    <lineage>
        <taxon>Bacteria</taxon>
        <taxon>Bacillati</taxon>
        <taxon>Bacillota</taxon>
        <taxon>Bacilli</taxon>
        <taxon>Bacillales</taxon>
        <taxon>Caryophanaceae</taxon>
        <taxon>Jeotgalibacillus</taxon>
    </lineage>
</organism>
<dbReference type="Pfam" id="PF08486">
    <property type="entry name" value="SpoIID"/>
    <property type="match status" value="1"/>
</dbReference>
<dbReference type="InterPro" id="IPR051922">
    <property type="entry name" value="Bact_Sporulation_Assoc"/>
</dbReference>
<dbReference type="Proteomes" id="UP000031938">
    <property type="component" value="Unassembled WGS sequence"/>
</dbReference>
<evidence type="ECO:0000259" key="2">
    <source>
        <dbReference type="Pfam" id="PF08486"/>
    </source>
</evidence>
<keyword evidence="1" id="KW-0472">Membrane</keyword>
<dbReference type="InterPro" id="IPR013693">
    <property type="entry name" value="SpoIID/LytB_N"/>
</dbReference>
<dbReference type="InterPro" id="IPR014225">
    <property type="entry name" value="Spore_II_D_firmicutes"/>
</dbReference>
<dbReference type="PATRIC" id="fig|889306.3.peg.1255"/>
<keyword evidence="1" id="KW-0812">Transmembrane</keyword>
<dbReference type="InterPro" id="IPR013486">
    <property type="entry name" value="SpoIID/LytB"/>
</dbReference>
<accession>A0A0C2RHY2</accession>
<comment type="caution">
    <text evidence="3">The sequence shown here is derived from an EMBL/GenBank/DDBJ whole genome shotgun (WGS) entry which is preliminary data.</text>
</comment>
<reference evidence="3 4" key="1">
    <citation type="submission" date="2015-01" db="EMBL/GenBank/DDBJ databases">
        <title>Genome sequencing of Jeotgalibacillus soli.</title>
        <authorList>
            <person name="Goh K.M."/>
            <person name="Chan K.-G."/>
            <person name="Yaakop A.S."/>
            <person name="Ee R."/>
            <person name="Gan H.M."/>
            <person name="Chan C.S."/>
        </authorList>
    </citation>
    <scope>NUCLEOTIDE SEQUENCE [LARGE SCALE GENOMIC DNA]</scope>
    <source>
        <strain evidence="3 4">P9</strain>
    </source>
</reference>